<dbReference type="HAMAP" id="MF_01216">
    <property type="entry name" value="Azoreductase_type1"/>
    <property type="match status" value="1"/>
</dbReference>
<dbReference type="InterPro" id="IPR050104">
    <property type="entry name" value="FMN-dep_NADH:Q_OxRdtase_AzoR1"/>
</dbReference>
<keyword evidence="4 6" id="KW-0520">NAD</keyword>
<evidence type="ECO:0000256" key="2">
    <source>
        <dbReference type="ARBA" id="ARBA00022643"/>
    </source>
</evidence>
<comment type="caution">
    <text evidence="6">Lacks conserved residue(s) required for the propagation of feature annotation.</text>
</comment>
<dbReference type="EC" id="1.7.1.17" evidence="6"/>
<name>A0A1V3KN37_9PAST</name>
<gene>
    <name evidence="6" type="primary">azoR</name>
    <name evidence="8" type="ORF">BKG96_03980</name>
</gene>
<feature type="domain" description="Flavodoxin-like fold" evidence="7">
    <location>
        <begin position="1"/>
        <end position="203"/>
    </location>
</feature>
<comment type="caution">
    <text evidence="8">The sequence shown here is derived from an EMBL/GenBank/DDBJ whole genome shotgun (WGS) entry which is preliminary data.</text>
</comment>
<evidence type="ECO:0000256" key="1">
    <source>
        <dbReference type="ARBA" id="ARBA00022630"/>
    </source>
</evidence>
<dbReference type="AlphaFoldDB" id="A0A1V3KN37"/>
<evidence type="ECO:0000256" key="3">
    <source>
        <dbReference type="ARBA" id="ARBA00023002"/>
    </source>
</evidence>
<evidence type="ECO:0000259" key="7">
    <source>
        <dbReference type="Pfam" id="PF02525"/>
    </source>
</evidence>
<dbReference type="GO" id="GO:0016655">
    <property type="term" value="F:oxidoreductase activity, acting on NAD(P)H, quinone or similar compound as acceptor"/>
    <property type="evidence" value="ECO:0007669"/>
    <property type="project" value="InterPro"/>
</dbReference>
<dbReference type="GO" id="GO:0016652">
    <property type="term" value="F:oxidoreductase activity, acting on NAD(P)H as acceptor"/>
    <property type="evidence" value="ECO:0007669"/>
    <property type="project" value="UniProtKB-UniRule"/>
</dbReference>
<dbReference type="GO" id="GO:0010181">
    <property type="term" value="F:FMN binding"/>
    <property type="evidence" value="ECO:0007669"/>
    <property type="project" value="UniProtKB-UniRule"/>
</dbReference>
<dbReference type="PANTHER" id="PTHR43741">
    <property type="entry name" value="FMN-DEPENDENT NADH-AZOREDUCTASE 1"/>
    <property type="match status" value="1"/>
</dbReference>
<dbReference type="PANTHER" id="PTHR43741:SF4">
    <property type="entry name" value="FMN-DEPENDENT NADH:QUINONE OXIDOREDUCTASE"/>
    <property type="match status" value="1"/>
</dbReference>
<accession>A0A1V3KN37</accession>
<comment type="subunit">
    <text evidence="6">Homodimer.</text>
</comment>
<sequence>MKTLLINAHPQFHLPNYTRKLQNYFVAQWAKLNPNEQITIISLAKTDVPRLDDETLTLFSQKMAGAELTLAQQERAVKMQEILMQFKSHKRIVIAMPLHNFNIPSKLKDYMDNIFIARETFRYTASGSEGLMTDGRKVFLLQSSGSIYTNNDRYTPLEFSRMYLKEMFINMMGFDAFYIARAQGTAMRSEDDVLTEAFAEIDRLLADFCQ</sequence>
<dbReference type="SUPFAM" id="SSF52218">
    <property type="entry name" value="Flavoproteins"/>
    <property type="match status" value="1"/>
</dbReference>
<evidence type="ECO:0000256" key="4">
    <source>
        <dbReference type="ARBA" id="ARBA00023027"/>
    </source>
</evidence>
<evidence type="ECO:0000313" key="9">
    <source>
        <dbReference type="Proteomes" id="UP000189114"/>
    </source>
</evidence>
<dbReference type="Gene3D" id="3.40.50.360">
    <property type="match status" value="1"/>
</dbReference>
<dbReference type="RefSeq" id="WP_077586459.1">
    <property type="nucleotide sequence ID" value="NZ_MLAE01000015.1"/>
</dbReference>
<dbReference type="InterPro" id="IPR003680">
    <property type="entry name" value="Flavodoxin_fold"/>
</dbReference>
<dbReference type="InterPro" id="IPR023048">
    <property type="entry name" value="NADH:quinone_OxRdtase_FMN_depd"/>
</dbReference>
<comment type="catalytic activity">
    <reaction evidence="6">
        <text>2 a quinone + NADH + H(+) = 2 a 1,4-benzosemiquinone + NAD(+)</text>
        <dbReference type="Rhea" id="RHEA:65952"/>
        <dbReference type="ChEBI" id="CHEBI:15378"/>
        <dbReference type="ChEBI" id="CHEBI:57540"/>
        <dbReference type="ChEBI" id="CHEBI:57945"/>
        <dbReference type="ChEBI" id="CHEBI:132124"/>
        <dbReference type="ChEBI" id="CHEBI:134225"/>
    </reaction>
</comment>
<dbReference type="Pfam" id="PF02525">
    <property type="entry name" value="Flavodoxin_2"/>
    <property type="match status" value="1"/>
</dbReference>
<dbReference type="GO" id="GO:0009055">
    <property type="term" value="F:electron transfer activity"/>
    <property type="evidence" value="ECO:0007669"/>
    <property type="project" value="UniProtKB-UniRule"/>
</dbReference>
<comment type="function">
    <text evidence="6">Quinone reductase that provides resistance to thiol-specific stress caused by electrophilic quinones.</text>
</comment>
<evidence type="ECO:0000313" key="8">
    <source>
        <dbReference type="EMBL" id="OOF79056.1"/>
    </source>
</evidence>
<comment type="function">
    <text evidence="6">Also exhibits azoreductase activity. Catalyzes the reductive cleavage of the azo bond in aromatic azo compounds to the corresponding amines.</text>
</comment>
<dbReference type="EC" id="1.6.5.-" evidence="6"/>
<dbReference type="EMBL" id="MLAE01000015">
    <property type="protein sequence ID" value="OOF79056.1"/>
    <property type="molecule type" value="Genomic_DNA"/>
</dbReference>
<reference evidence="9" key="1">
    <citation type="submission" date="2016-10" db="EMBL/GenBank/DDBJ databases">
        <title>Rodentibacter gen. nov. and new species.</title>
        <authorList>
            <person name="Christensen H."/>
        </authorList>
    </citation>
    <scope>NUCLEOTIDE SEQUENCE [LARGE SCALE GENOMIC DNA]</scope>
    <source>
        <strain evidence="9">Ppn152</strain>
    </source>
</reference>
<keyword evidence="1 6" id="KW-0285">Flavoprotein</keyword>
<comment type="cofactor">
    <cofactor evidence="6">
        <name>FMN</name>
        <dbReference type="ChEBI" id="CHEBI:58210"/>
    </cofactor>
    <text evidence="6">Binds 1 FMN per subunit.</text>
</comment>
<keyword evidence="2 6" id="KW-0288">FMN</keyword>
<evidence type="ECO:0000256" key="5">
    <source>
        <dbReference type="ARBA" id="ARBA00048542"/>
    </source>
</evidence>
<organism evidence="8 9">
    <name type="scientific">Rodentibacter caecimuris</name>
    <dbReference type="NCBI Taxonomy" id="1796644"/>
    <lineage>
        <taxon>Bacteria</taxon>
        <taxon>Pseudomonadati</taxon>
        <taxon>Pseudomonadota</taxon>
        <taxon>Gammaproteobacteria</taxon>
        <taxon>Pasteurellales</taxon>
        <taxon>Pasteurellaceae</taxon>
        <taxon>Rodentibacter</taxon>
    </lineage>
</organism>
<keyword evidence="3 6" id="KW-0560">Oxidoreductase</keyword>
<dbReference type="InterPro" id="IPR029039">
    <property type="entry name" value="Flavoprotein-like_sf"/>
</dbReference>
<evidence type="ECO:0000256" key="6">
    <source>
        <dbReference type="HAMAP-Rule" id="MF_01216"/>
    </source>
</evidence>
<protein>
    <recommendedName>
        <fullName evidence="6">FMN dependent NADH:quinone oxidoreductase</fullName>
        <ecNumber evidence="6">1.6.5.-</ecNumber>
    </recommendedName>
    <alternativeName>
        <fullName evidence="6">Azo-dye reductase</fullName>
    </alternativeName>
    <alternativeName>
        <fullName evidence="6">FMN-dependent NADH-azo compound oxidoreductase</fullName>
    </alternativeName>
    <alternativeName>
        <fullName evidence="6">FMN-dependent NADH-azoreductase</fullName>
        <ecNumber evidence="6">1.7.1.17</ecNumber>
    </alternativeName>
</protein>
<dbReference type="Proteomes" id="UP000189114">
    <property type="component" value="Unassembled WGS sequence"/>
</dbReference>
<comment type="similarity">
    <text evidence="6">Belongs to the azoreductase type 1 family.</text>
</comment>
<comment type="catalytic activity">
    <reaction evidence="5">
        <text>N,N-dimethyl-1,4-phenylenediamine + anthranilate + 2 NAD(+) = 2-(4-dimethylaminophenyl)diazenylbenzoate + 2 NADH + 2 H(+)</text>
        <dbReference type="Rhea" id="RHEA:55872"/>
        <dbReference type="ChEBI" id="CHEBI:15378"/>
        <dbReference type="ChEBI" id="CHEBI:15783"/>
        <dbReference type="ChEBI" id="CHEBI:16567"/>
        <dbReference type="ChEBI" id="CHEBI:57540"/>
        <dbReference type="ChEBI" id="CHEBI:57945"/>
        <dbReference type="ChEBI" id="CHEBI:71579"/>
        <dbReference type="EC" id="1.7.1.17"/>
    </reaction>
    <physiologicalReaction direction="right-to-left" evidence="5">
        <dbReference type="Rhea" id="RHEA:55874"/>
    </physiologicalReaction>
</comment>
<proteinExistence type="inferred from homology"/>